<dbReference type="RefSeq" id="YP_473360.1">
    <property type="nucleotide sequence ID" value="NC_007193.2"/>
</dbReference>
<evidence type="ECO:0000313" key="2">
    <source>
        <dbReference type="EMBL" id="BAE79194.1"/>
    </source>
</evidence>
<proteinExistence type="predicted"/>
<protein>
    <submittedName>
        <fullName evidence="2">Uncharacterized protein</fullName>
    </submittedName>
</protein>
<keyword evidence="1" id="KW-0472">Membrane</keyword>
<evidence type="ECO:0000256" key="1">
    <source>
        <dbReference type="SAM" id="Phobius"/>
    </source>
</evidence>
<name>Q2L6L7_9VIRU</name>
<reference evidence="2 3" key="1">
    <citation type="journal article" date="2005" name="Appl. Environ. Microbiol.">
        <title>Previously unknown virus infects marine diatom.</title>
        <authorList>
            <person name="Nagasaki K."/>
            <person name="Tomaru Y."/>
            <person name="Takao Y."/>
            <person name="Nishida K."/>
            <person name="Shirai Y."/>
            <person name="Suzuki H."/>
            <person name="Nagumo T."/>
        </authorList>
    </citation>
    <scope>NUCLEOTIDE SEQUENCE [LARGE SCALE GENOMIC DNA]</scope>
</reference>
<accession>Q2L6L7</accession>
<keyword evidence="1" id="KW-1133">Transmembrane helix</keyword>
<evidence type="ECO:0000313" key="3">
    <source>
        <dbReference type="Proteomes" id="UP000214374"/>
    </source>
</evidence>
<organism evidence="2 3">
    <name type="scientific">Protobacilladnavirus chasesal</name>
    <dbReference type="NCBI Taxonomy" id="3052703"/>
    <lineage>
        <taxon>Viruses</taxon>
        <taxon>Monodnaviria</taxon>
        <taxon>Shotokuvirae</taxon>
        <taxon>Cressdnaviricota</taxon>
        <taxon>Arfiviricetes</taxon>
        <taxon>Baphyvirales</taxon>
        <taxon>Bacilladnaviridae</taxon>
        <taxon>Protobacilladnavirus</taxon>
    </lineage>
</organism>
<sequence length="196" mass="20861">MSKSLLVIPAELAPLASLVYKGRRVVLIGDVQGPIGPVGRIETYFCNTTPERVELLWIIFPKFVEPASRMNVTSENNGFMVQLTTRIFDIDGGTGLSNVAHFFQSAKGLLACKFLEVDNPLPIVGRSASSPEMAIVRVSTIIALFLGFTLTGVPIVGSRGLTSTTGTVEDDNIGDGSSWVRGTAPCMVFLTPTAGA</sequence>
<feature type="transmembrane region" description="Helical" evidence="1">
    <location>
        <begin position="134"/>
        <end position="156"/>
    </location>
</feature>
<dbReference type="GeneID" id="5076466"/>
<keyword evidence="1" id="KW-0812">Transmembrane</keyword>
<dbReference type="Proteomes" id="UP000214374">
    <property type="component" value="Segment"/>
</dbReference>
<dbReference type="EMBL" id="AB193315">
    <property type="protein sequence ID" value="BAE79194.1"/>
    <property type="molecule type" value="Genomic_DNA"/>
</dbReference>
<keyword evidence="3" id="KW-1185">Reference proteome</keyword>
<dbReference type="KEGG" id="vg:5076466"/>